<comment type="caution">
    <text evidence="10">The sequence shown here is derived from an EMBL/GenBank/DDBJ whole genome shotgun (WGS) entry which is preliminary data.</text>
</comment>
<evidence type="ECO:0000256" key="1">
    <source>
        <dbReference type="ARBA" id="ARBA00004651"/>
    </source>
</evidence>
<dbReference type="InterPro" id="IPR051322">
    <property type="entry name" value="AA_ABC_Transporter_Permease"/>
</dbReference>
<dbReference type="FunFam" id="1.10.3720.10:FF:000002">
    <property type="entry name" value="D-methionine ABC transporter permease MetI"/>
    <property type="match status" value="1"/>
</dbReference>
<feature type="transmembrane region" description="Helical" evidence="8">
    <location>
        <begin position="150"/>
        <end position="172"/>
    </location>
</feature>
<reference evidence="10" key="1">
    <citation type="submission" date="2021-03" db="EMBL/GenBank/DDBJ databases">
        <title>Taxonomic study of Clostridium polyendosporum from meadow-gley soil under rice.</title>
        <authorList>
            <person name="Kobayashi H."/>
            <person name="Tanizawa Y."/>
            <person name="Yagura M."/>
        </authorList>
    </citation>
    <scope>NUCLEOTIDE SEQUENCE</scope>
    <source>
        <strain evidence="10">JCM 30710</strain>
    </source>
</reference>
<keyword evidence="7 8" id="KW-0472">Membrane</keyword>
<feature type="domain" description="ABC transmembrane type-1" evidence="9">
    <location>
        <begin position="17"/>
        <end position="211"/>
    </location>
</feature>
<proteinExistence type="inferred from homology"/>
<comment type="subcellular location">
    <subcellularLocation>
        <location evidence="1 8">Cell membrane</location>
        <topology evidence="1 8">Multi-pass membrane protein</topology>
    </subcellularLocation>
</comment>
<accession>A0A919S3B8</accession>
<feature type="transmembrane region" description="Helical" evidence="8">
    <location>
        <begin position="192"/>
        <end position="215"/>
    </location>
</feature>
<evidence type="ECO:0000256" key="8">
    <source>
        <dbReference type="RuleBase" id="RU363032"/>
    </source>
</evidence>
<dbReference type="AlphaFoldDB" id="A0A919S3B8"/>
<dbReference type="GO" id="GO:0048473">
    <property type="term" value="P:D-methionine transmembrane transport"/>
    <property type="evidence" value="ECO:0007669"/>
    <property type="project" value="TreeGrafter"/>
</dbReference>
<dbReference type="Pfam" id="PF00528">
    <property type="entry name" value="BPD_transp_1"/>
    <property type="match status" value="1"/>
</dbReference>
<dbReference type="InterPro" id="IPR000515">
    <property type="entry name" value="MetI-like"/>
</dbReference>
<dbReference type="CDD" id="cd06261">
    <property type="entry name" value="TM_PBP2"/>
    <property type="match status" value="1"/>
</dbReference>
<dbReference type="Gene3D" id="1.10.3720.10">
    <property type="entry name" value="MetI-like"/>
    <property type="match status" value="1"/>
</dbReference>
<evidence type="ECO:0000256" key="5">
    <source>
        <dbReference type="ARBA" id="ARBA00022692"/>
    </source>
</evidence>
<keyword evidence="4" id="KW-1003">Cell membrane</keyword>
<dbReference type="InterPro" id="IPR035906">
    <property type="entry name" value="MetI-like_sf"/>
</dbReference>
<dbReference type="EMBL" id="BOPZ01000038">
    <property type="protein sequence ID" value="GIM30448.1"/>
    <property type="molecule type" value="Genomic_DNA"/>
</dbReference>
<evidence type="ECO:0000256" key="2">
    <source>
        <dbReference type="ARBA" id="ARBA00007069"/>
    </source>
</evidence>
<dbReference type="PANTHER" id="PTHR30450">
    <property type="entry name" value="ABC TRANSPORTER PERMEASE"/>
    <property type="match status" value="1"/>
</dbReference>
<gene>
    <name evidence="10" type="primary">metI</name>
    <name evidence="10" type="ORF">CPJCM30710_31140</name>
</gene>
<keyword evidence="3 8" id="KW-0813">Transport</keyword>
<keyword evidence="11" id="KW-1185">Reference proteome</keyword>
<organism evidence="10 11">
    <name type="scientific">Clostridium polyendosporum</name>
    <dbReference type="NCBI Taxonomy" id="69208"/>
    <lineage>
        <taxon>Bacteria</taxon>
        <taxon>Bacillati</taxon>
        <taxon>Bacillota</taxon>
        <taxon>Clostridia</taxon>
        <taxon>Eubacteriales</taxon>
        <taxon>Clostridiaceae</taxon>
        <taxon>Clostridium</taxon>
    </lineage>
</organism>
<name>A0A919S3B8_9CLOT</name>
<comment type="similarity">
    <text evidence="2">Belongs to the binding-protein-dependent transport system permease family. CysTW subfamily.</text>
</comment>
<keyword evidence="5 8" id="KW-0812">Transmembrane</keyword>
<evidence type="ECO:0000256" key="4">
    <source>
        <dbReference type="ARBA" id="ARBA00022475"/>
    </source>
</evidence>
<protein>
    <submittedName>
        <fullName evidence="10">Methionine ABC transporter permease</fullName>
    </submittedName>
</protein>
<sequence>MADNFAVFFKEILLKELGITLYMVGISTLLSTIIGFILAIILIITDKNGLRPNKIIYKSLDFVINTLRSFPFIILIVVLIPLTRFIVGKSIGEVAALVPLTIGAAPFIARIIEGSLKEVDKGLIEAAKSFGASDYQIIFKVMIKEAMPSIVSGITLSIISILGYTAMAGAVGAGGLGKVAIAYGYQRFDNNVILYTSITLVVLVQLLQSAGDYAYKKLR</sequence>
<evidence type="ECO:0000313" key="10">
    <source>
        <dbReference type="EMBL" id="GIM30448.1"/>
    </source>
</evidence>
<dbReference type="PANTHER" id="PTHR30450:SF1">
    <property type="entry name" value="D-METHIONINE TRANSPORT SYSTEM PERMEASE PROTEIN METI-RELATED"/>
    <property type="match status" value="1"/>
</dbReference>
<dbReference type="SUPFAM" id="SSF161098">
    <property type="entry name" value="MetI-like"/>
    <property type="match status" value="1"/>
</dbReference>
<feature type="transmembrane region" description="Helical" evidence="8">
    <location>
        <begin position="20"/>
        <end position="45"/>
    </location>
</feature>
<feature type="transmembrane region" description="Helical" evidence="8">
    <location>
        <begin position="94"/>
        <end position="112"/>
    </location>
</feature>
<dbReference type="PROSITE" id="PS50928">
    <property type="entry name" value="ABC_TM1"/>
    <property type="match status" value="1"/>
</dbReference>
<dbReference type="Proteomes" id="UP000679179">
    <property type="component" value="Unassembled WGS sequence"/>
</dbReference>
<evidence type="ECO:0000256" key="7">
    <source>
        <dbReference type="ARBA" id="ARBA00023136"/>
    </source>
</evidence>
<dbReference type="GO" id="GO:0005886">
    <property type="term" value="C:plasma membrane"/>
    <property type="evidence" value="ECO:0007669"/>
    <property type="project" value="UniProtKB-SubCell"/>
</dbReference>
<evidence type="ECO:0000256" key="6">
    <source>
        <dbReference type="ARBA" id="ARBA00022989"/>
    </source>
</evidence>
<evidence type="ECO:0000313" key="11">
    <source>
        <dbReference type="Proteomes" id="UP000679179"/>
    </source>
</evidence>
<dbReference type="RefSeq" id="WP_212905116.1">
    <property type="nucleotide sequence ID" value="NZ_BOPZ01000038.1"/>
</dbReference>
<evidence type="ECO:0000259" key="9">
    <source>
        <dbReference type="PROSITE" id="PS50928"/>
    </source>
</evidence>
<feature type="transmembrane region" description="Helical" evidence="8">
    <location>
        <begin position="66"/>
        <end position="88"/>
    </location>
</feature>
<keyword evidence="6 8" id="KW-1133">Transmembrane helix</keyword>
<evidence type="ECO:0000256" key="3">
    <source>
        <dbReference type="ARBA" id="ARBA00022448"/>
    </source>
</evidence>